<dbReference type="Proteomes" id="UP000287651">
    <property type="component" value="Unassembled WGS sequence"/>
</dbReference>
<comment type="caution">
    <text evidence="1">The sequence shown here is derived from an EMBL/GenBank/DDBJ whole genome shotgun (WGS) entry which is preliminary data.</text>
</comment>
<dbReference type="AlphaFoldDB" id="A0A426X5T2"/>
<accession>A0A426X5T2</accession>
<name>A0A426X5T2_ENSVE</name>
<sequence>MLLSSPPSLSSLLSLFFAAIAAVAGLRCSSLQSLLFTAIAIVAPRHYCCYRSSRSRSVGIALAKNRNLASAFAGAEQGTSCSARRSNLKGMVVSETSNGKNAKWKVAPIGQISMRGKS</sequence>
<gene>
    <name evidence="1" type="ORF">B296_00056128</name>
</gene>
<evidence type="ECO:0000313" key="2">
    <source>
        <dbReference type="Proteomes" id="UP000287651"/>
    </source>
</evidence>
<organism evidence="1 2">
    <name type="scientific">Ensete ventricosum</name>
    <name type="common">Abyssinian banana</name>
    <name type="synonym">Musa ensete</name>
    <dbReference type="NCBI Taxonomy" id="4639"/>
    <lineage>
        <taxon>Eukaryota</taxon>
        <taxon>Viridiplantae</taxon>
        <taxon>Streptophyta</taxon>
        <taxon>Embryophyta</taxon>
        <taxon>Tracheophyta</taxon>
        <taxon>Spermatophyta</taxon>
        <taxon>Magnoliopsida</taxon>
        <taxon>Liliopsida</taxon>
        <taxon>Zingiberales</taxon>
        <taxon>Musaceae</taxon>
        <taxon>Ensete</taxon>
    </lineage>
</organism>
<protein>
    <submittedName>
        <fullName evidence="1">Uncharacterized protein</fullName>
    </submittedName>
</protein>
<evidence type="ECO:0000313" key="1">
    <source>
        <dbReference type="EMBL" id="RRT34837.1"/>
    </source>
</evidence>
<proteinExistence type="predicted"/>
<dbReference type="EMBL" id="AMZH03025972">
    <property type="protein sequence ID" value="RRT34837.1"/>
    <property type="molecule type" value="Genomic_DNA"/>
</dbReference>
<reference evidence="1 2" key="1">
    <citation type="journal article" date="2014" name="Agronomy (Basel)">
        <title>A Draft Genome Sequence for Ensete ventricosum, the Drought-Tolerant Tree Against Hunger.</title>
        <authorList>
            <person name="Harrison J."/>
            <person name="Moore K.A."/>
            <person name="Paszkiewicz K."/>
            <person name="Jones T."/>
            <person name="Grant M."/>
            <person name="Ambacheew D."/>
            <person name="Muzemil S."/>
            <person name="Studholme D.J."/>
        </authorList>
    </citation>
    <scope>NUCLEOTIDE SEQUENCE [LARGE SCALE GENOMIC DNA]</scope>
</reference>